<evidence type="ECO:0000313" key="1">
    <source>
        <dbReference type="EMBL" id="KAJ0208301.1"/>
    </source>
</evidence>
<dbReference type="PANTHER" id="PTHR47481">
    <property type="match status" value="1"/>
</dbReference>
<keyword evidence="2" id="KW-1185">Reference proteome</keyword>
<gene>
    <name evidence="1" type="ORF">LSAT_V11C500252400</name>
</gene>
<accession>A0A9R1VPL0</accession>
<dbReference type="EMBL" id="NBSK02000005">
    <property type="protein sequence ID" value="KAJ0208301.1"/>
    <property type="molecule type" value="Genomic_DNA"/>
</dbReference>
<comment type="caution">
    <text evidence="1">The sequence shown here is derived from an EMBL/GenBank/DDBJ whole genome shotgun (WGS) entry which is preliminary data.</text>
</comment>
<dbReference type="AlphaFoldDB" id="A0A9R1VPL0"/>
<dbReference type="PANTHER" id="PTHR47481:SF30">
    <property type="entry name" value="CCHC-TYPE DOMAIN-CONTAINING PROTEIN"/>
    <property type="match status" value="1"/>
</dbReference>
<sequence length="245" mass="26693">MRTMNYSRQSSGTLHKQISLFWPLKWGSHKDLVMLVASCLRDEYNGVKSTITCRKCPTAFTKLHALLIDYEFMIANSRQPSIQAFDATQELTKHTNDLMTSFTAQLGPIASALGLQLKLILPLSTLPTTSQALYCSRQPPPTTVETTEGDVALTVATTTIVVTTIVVIVLAPSVGIPTRILFFGTCNHYGIGHLPSQCPNHDLSTIRNRPISNFVDSSASIPSTSATWYPDTGANSHVTPDLTIG</sequence>
<dbReference type="Proteomes" id="UP000235145">
    <property type="component" value="Unassembled WGS sequence"/>
</dbReference>
<protein>
    <submittedName>
        <fullName evidence="1">Uncharacterized protein</fullName>
    </submittedName>
</protein>
<organism evidence="1 2">
    <name type="scientific">Lactuca sativa</name>
    <name type="common">Garden lettuce</name>
    <dbReference type="NCBI Taxonomy" id="4236"/>
    <lineage>
        <taxon>Eukaryota</taxon>
        <taxon>Viridiplantae</taxon>
        <taxon>Streptophyta</taxon>
        <taxon>Embryophyta</taxon>
        <taxon>Tracheophyta</taxon>
        <taxon>Spermatophyta</taxon>
        <taxon>Magnoliopsida</taxon>
        <taxon>eudicotyledons</taxon>
        <taxon>Gunneridae</taxon>
        <taxon>Pentapetalae</taxon>
        <taxon>asterids</taxon>
        <taxon>campanulids</taxon>
        <taxon>Asterales</taxon>
        <taxon>Asteraceae</taxon>
        <taxon>Cichorioideae</taxon>
        <taxon>Cichorieae</taxon>
        <taxon>Lactucinae</taxon>
        <taxon>Lactuca</taxon>
    </lineage>
</organism>
<proteinExistence type="predicted"/>
<name>A0A9R1VPL0_LACSA</name>
<reference evidence="1 2" key="1">
    <citation type="journal article" date="2017" name="Nat. Commun.">
        <title>Genome assembly with in vitro proximity ligation data and whole-genome triplication in lettuce.</title>
        <authorList>
            <person name="Reyes-Chin-Wo S."/>
            <person name="Wang Z."/>
            <person name="Yang X."/>
            <person name="Kozik A."/>
            <person name="Arikit S."/>
            <person name="Song C."/>
            <person name="Xia L."/>
            <person name="Froenicke L."/>
            <person name="Lavelle D.O."/>
            <person name="Truco M.J."/>
            <person name="Xia R."/>
            <person name="Zhu S."/>
            <person name="Xu C."/>
            <person name="Xu H."/>
            <person name="Xu X."/>
            <person name="Cox K."/>
            <person name="Korf I."/>
            <person name="Meyers B.C."/>
            <person name="Michelmore R.W."/>
        </authorList>
    </citation>
    <scope>NUCLEOTIDE SEQUENCE [LARGE SCALE GENOMIC DNA]</scope>
    <source>
        <strain evidence="2">cv. Salinas</strain>
        <tissue evidence="1">Seedlings</tissue>
    </source>
</reference>
<evidence type="ECO:0000313" key="2">
    <source>
        <dbReference type="Proteomes" id="UP000235145"/>
    </source>
</evidence>